<dbReference type="Proteomes" id="UP000219994">
    <property type="component" value="Unassembled WGS sequence"/>
</dbReference>
<dbReference type="EMBL" id="NAEP01000045">
    <property type="protein sequence ID" value="PDQ34789.1"/>
    <property type="molecule type" value="Genomic_DNA"/>
</dbReference>
<evidence type="ECO:0000313" key="7">
    <source>
        <dbReference type="Proteomes" id="UP000219994"/>
    </source>
</evidence>
<keyword evidence="3" id="KW-0547">Nucleotide-binding</keyword>
<reference evidence="7" key="1">
    <citation type="submission" date="2017-03" db="EMBL/GenBank/DDBJ databases">
        <authorList>
            <person name="Lund M.B."/>
        </authorList>
    </citation>
    <scope>NUCLEOTIDE SEQUENCE [LARGE SCALE GENOMIC DNA]</scope>
</reference>
<keyword evidence="4" id="KW-0067">ATP-binding</keyword>
<protein>
    <recommendedName>
        <fullName evidence="5">ABC transporter domain-containing protein</fullName>
    </recommendedName>
</protein>
<dbReference type="InterPro" id="IPR050107">
    <property type="entry name" value="ABC_carbohydrate_import_ATPase"/>
</dbReference>
<name>A0A2A6FPX2_9MICO</name>
<proteinExistence type="predicted"/>
<evidence type="ECO:0000256" key="2">
    <source>
        <dbReference type="ARBA" id="ARBA00022737"/>
    </source>
</evidence>
<dbReference type="Pfam" id="PF00005">
    <property type="entry name" value="ABC_tran"/>
    <property type="match status" value="2"/>
</dbReference>
<dbReference type="InterPro" id="IPR017871">
    <property type="entry name" value="ABC_transporter-like_CS"/>
</dbReference>
<dbReference type="Gene3D" id="3.40.50.300">
    <property type="entry name" value="P-loop containing nucleotide triphosphate hydrolases"/>
    <property type="match status" value="2"/>
</dbReference>
<keyword evidence="2" id="KW-0677">Repeat</keyword>
<keyword evidence="1" id="KW-0813">Transport</keyword>
<dbReference type="GO" id="GO:0016887">
    <property type="term" value="F:ATP hydrolysis activity"/>
    <property type="evidence" value="ECO:0007669"/>
    <property type="project" value="InterPro"/>
</dbReference>
<feature type="domain" description="ABC transporter" evidence="5">
    <location>
        <begin position="3"/>
        <end position="238"/>
    </location>
</feature>
<dbReference type="CDD" id="cd03215">
    <property type="entry name" value="ABC_Carb_Monos_II"/>
    <property type="match status" value="1"/>
</dbReference>
<evidence type="ECO:0000256" key="3">
    <source>
        <dbReference type="ARBA" id="ARBA00022741"/>
    </source>
</evidence>
<dbReference type="SMART" id="SM00382">
    <property type="entry name" value="AAA"/>
    <property type="match status" value="2"/>
</dbReference>
<sequence length="497" mass="54303">MMLRLQEIGKSFNSIPALVNVTIELKPGEAHALLGENGAGKSTLIKIMSGLHQPSSGIMTFDDRPVVFDTPTDAVRCGISIVPQERNIVPEQSIAENVFMGRLPRRAGFVNYRRLNADAQQWLSMVGLHLDVRQDASVLSPGQGQLLEIARALSLESRILLLDEPTASIGEEEVNRLFELLSTLKAQGRALLFVSHKLDEVYRICDRITVIRDGHTVIEGGELSTVDRPTLIKAMVGRQFVESPFAERPAPGAVTLELRDVSTRCGHEAVNLSLREGEIVGLYGLVGAGRTELARSIVGLDRITGGTVLVNGYVARIPDPAVALQKYHLGYVSEDRKGEGLIVSDTIGRNASMTIWAGLAKPFGFLSRTRTWPAVLPSVERLKVRMTSPDQVISELSGGNQQKISVAKWLAAEADILLCDEPTVGIDIGAKDQMHRLIWDLAASGKTVLIISSDLREVVQLADRVLVMANNRICADLPNNGQYEGMSRQIMRVIVRS</sequence>
<dbReference type="InterPro" id="IPR027417">
    <property type="entry name" value="P-loop_NTPase"/>
</dbReference>
<dbReference type="CDD" id="cd03216">
    <property type="entry name" value="ABC_Carb_Monos_I"/>
    <property type="match status" value="1"/>
</dbReference>
<dbReference type="SUPFAM" id="SSF52540">
    <property type="entry name" value="P-loop containing nucleoside triphosphate hydrolases"/>
    <property type="match status" value="2"/>
</dbReference>
<dbReference type="PANTHER" id="PTHR43790">
    <property type="entry name" value="CARBOHYDRATE TRANSPORT ATP-BINDING PROTEIN MG119-RELATED"/>
    <property type="match status" value="1"/>
</dbReference>
<organism evidence="6 7">
    <name type="scientific">Candidatus Lumbricidiphila eiseniae</name>
    <dbReference type="NCBI Taxonomy" id="1969409"/>
    <lineage>
        <taxon>Bacteria</taxon>
        <taxon>Bacillati</taxon>
        <taxon>Actinomycetota</taxon>
        <taxon>Actinomycetes</taxon>
        <taxon>Micrococcales</taxon>
        <taxon>Microbacteriaceae</taxon>
        <taxon>Candidatus Lumbricidiphila</taxon>
    </lineage>
</organism>
<feature type="domain" description="ABC transporter" evidence="5">
    <location>
        <begin position="256"/>
        <end position="495"/>
    </location>
</feature>
<gene>
    <name evidence="6" type="ORF">B5766_09370</name>
</gene>
<dbReference type="PROSITE" id="PS00211">
    <property type="entry name" value="ABC_TRANSPORTER_1"/>
    <property type="match status" value="1"/>
</dbReference>
<evidence type="ECO:0000256" key="4">
    <source>
        <dbReference type="ARBA" id="ARBA00022840"/>
    </source>
</evidence>
<evidence type="ECO:0000313" key="6">
    <source>
        <dbReference type="EMBL" id="PDQ34789.1"/>
    </source>
</evidence>
<evidence type="ECO:0000256" key="1">
    <source>
        <dbReference type="ARBA" id="ARBA00022448"/>
    </source>
</evidence>
<dbReference type="PANTHER" id="PTHR43790:SF9">
    <property type="entry name" value="GALACTOFURANOSE TRANSPORTER ATP-BINDING PROTEIN YTFR"/>
    <property type="match status" value="1"/>
</dbReference>
<dbReference type="AlphaFoldDB" id="A0A2A6FPX2"/>
<dbReference type="PROSITE" id="PS50893">
    <property type="entry name" value="ABC_TRANSPORTER_2"/>
    <property type="match status" value="2"/>
</dbReference>
<dbReference type="InterPro" id="IPR003439">
    <property type="entry name" value="ABC_transporter-like_ATP-bd"/>
</dbReference>
<accession>A0A2A6FPX2</accession>
<dbReference type="InterPro" id="IPR003593">
    <property type="entry name" value="AAA+_ATPase"/>
</dbReference>
<comment type="caution">
    <text evidence="6">The sequence shown here is derived from an EMBL/GenBank/DDBJ whole genome shotgun (WGS) entry which is preliminary data.</text>
</comment>
<evidence type="ECO:0000259" key="5">
    <source>
        <dbReference type="PROSITE" id="PS50893"/>
    </source>
</evidence>
<dbReference type="GO" id="GO:0005524">
    <property type="term" value="F:ATP binding"/>
    <property type="evidence" value="ECO:0007669"/>
    <property type="project" value="UniProtKB-KW"/>
</dbReference>